<feature type="transmembrane region" description="Helical" evidence="10">
    <location>
        <begin position="14"/>
        <end position="39"/>
    </location>
</feature>
<protein>
    <recommendedName>
        <fullName evidence="10">Flagellar protein FliL</fullName>
    </recommendedName>
</protein>
<reference evidence="11 12" key="1">
    <citation type="submission" date="2015-07" db="EMBL/GenBank/DDBJ databases">
        <title>Draft genome sequences of 17 French Clostridium botulinum group III.</title>
        <authorList>
            <person name="Woudstra C."/>
            <person name="Le Marechal C."/>
            <person name="Souillard R."/>
            <person name="Bayon-Auboyer M.-H."/>
            <person name="Dessouter D."/>
            <person name="Fach P."/>
        </authorList>
    </citation>
    <scope>NUCLEOTIDE SEQUENCE [LARGE SCALE GENOMIC DNA]</scope>
    <source>
        <strain evidence="11 12">12LNRI-CD</strain>
    </source>
</reference>
<evidence type="ECO:0000256" key="10">
    <source>
        <dbReference type="RuleBase" id="RU364125"/>
    </source>
</evidence>
<keyword evidence="5 10" id="KW-0145">Chemotaxis</keyword>
<keyword evidence="6 10" id="KW-0812">Transmembrane</keyword>
<gene>
    <name evidence="11" type="ORF">ADU74_00070</name>
</gene>
<dbReference type="PANTHER" id="PTHR35091:SF2">
    <property type="entry name" value="FLAGELLAR PROTEIN FLIL"/>
    <property type="match status" value="1"/>
</dbReference>
<keyword evidence="11" id="KW-0282">Flagellum</keyword>
<name>A0A9Q1V0F7_CLOBO</name>
<dbReference type="Pfam" id="PF03748">
    <property type="entry name" value="FliL"/>
    <property type="match status" value="1"/>
</dbReference>
<keyword evidence="11" id="KW-0969">Cilium</keyword>
<evidence type="ECO:0000256" key="1">
    <source>
        <dbReference type="ARBA" id="ARBA00002254"/>
    </source>
</evidence>
<evidence type="ECO:0000256" key="7">
    <source>
        <dbReference type="ARBA" id="ARBA00022779"/>
    </source>
</evidence>
<evidence type="ECO:0000256" key="3">
    <source>
        <dbReference type="ARBA" id="ARBA00008281"/>
    </source>
</evidence>
<evidence type="ECO:0000256" key="6">
    <source>
        <dbReference type="ARBA" id="ARBA00022692"/>
    </source>
</evidence>
<comment type="function">
    <text evidence="1 10">Controls the rotational direction of flagella during chemotaxis.</text>
</comment>
<dbReference type="GO" id="GO:0006935">
    <property type="term" value="P:chemotaxis"/>
    <property type="evidence" value="ECO:0007669"/>
    <property type="project" value="UniProtKB-KW"/>
</dbReference>
<organism evidence="11 12">
    <name type="scientific">Clostridium botulinum</name>
    <dbReference type="NCBI Taxonomy" id="1491"/>
    <lineage>
        <taxon>Bacteria</taxon>
        <taxon>Bacillati</taxon>
        <taxon>Bacillota</taxon>
        <taxon>Clostridia</taxon>
        <taxon>Eubacteriales</taxon>
        <taxon>Clostridiaceae</taxon>
        <taxon>Clostridium</taxon>
    </lineage>
</organism>
<dbReference type="EMBL" id="LGVR01000001">
    <property type="protein sequence ID" value="KOA90468.1"/>
    <property type="molecule type" value="Genomic_DNA"/>
</dbReference>
<dbReference type="GO" id="GO:0009425">
    <property type="term" value="C:bacterial-type flagellum basal body"/>
    <property type="evidence" value="ECO:0007669"/>
    <property type="project" value="InterPro"/>
</dbReference>
<sequence length="163" mass="17755">MAEAENKSGGKGNILKIIIIVLLAAILLGGGTFAGYLVASKNKPQSSAANLSVIQNTLNQKTFALDEFLVNLKSDDGSNRYLKTKVSVGYADIKENAKLQDELTTKKAIARDAINAILRSKKKEDFATSAQVEKIKEEIKSKVNPLLQDGQIINVYFSEIIIQ</sequence>
<keyword evidence="11" id="KW-0966">Cell projection</keyword>
<dbReference type="GO" id="GO:0071978">
    <property type="term" value="P:bacterial-type flagellum-dependent swarming motility"/>
    <property type="evidence" value="ECO:0007669"/>
    <property type="project" value="TreeGrafter"/>
</dbReference>
<evidence type="ECO:0000313" key="12">
    <source>
        <dbReference type="Proteomes" id="UP000037540"/>
    </source>
</evidence>
<dbReference type="RefSeq" id="WP_013725351.1">
    <property type="nucleotide sequence ID" value="NZ_LGVO01000042.1"/>
</dbReference>
<dbReference type="PANTHER" id="PTHR35091">
    <property type="entry name" value="FLAGELLAR PROTEIN FLIL"/>
    <property type="match status" value="1"/>
</dbReference>
<evidence type="ECO:0000256" key="4">
    <source>
        <dbReference type="ARBA" id="ARBA00022475"/>
    </source>
</evidence>
<dbReference type="GO" id="GO:0005886">
    <property type="term" value="C:plasma membrane"/>
    <property type="evidence" value="ECO:0007669"/>
    <property type="project" value="UniProtKB-SubCell"/>
</dbReference>
<dbReference type="AlphaFoldDB" id="A0A9Q1V0F7"/>
<keyword evidence="4 10" id="KW-1003">Cell membrane</keyword>
<proteinExistence type="inferred from homology"/>
<keyword evidence="8 10" id="KW-1133">Transmembrane helix</keyword>
<keyword evidence="7 10" id="KW-0283">Flagellar rotation</keyword>
<keyword evidence="9 10" id="KW-0472">Membrane</keyword>
<evidence type="ECO:0000256" key="8">
    <source>
        <dbReference type="ARBA" id="ARBA00022989"/>
    </source>
</evidence>
<accession>A0A9Q1V0F7</accession>
<dbReference type="Proteomes" id="UP000037540">
    <property type="component" value="Unassembled WGS sequence"/>
</dbReference>
<evidence type="ECO:0000313" key="11">
    <source>
        <dbReference type="EMBL" id="KOA90468.1"/>
    </source>
</evidence>
<comment type="similarity">
    <text evidence="3 10">Belongs to the FliL family.</text>
</comment>
<comment type="subcellular location">
    <subcellularLocation>
        <location evidence="2">Cell membrane</location>
        <topology evidence="2">Single-pass membrane protein</topology>
    </subcellularLocation>
</comment>
<dbReference type="InterPro" id="IPR005503">
    <property type="entry name" value="FliL"/>
</dbReference>
<evidence type="ECO:0000256" key="2">
    <source>
        <dbReference type="ARBA" id="ARBA00004162"/>
    </source>
</evidence>
<evidence type="ECO:0000256" key="9">
    <source>
        <dbReference type="ARBA" id="ARBA00023136"/>
    </source>
</evidence>
<comment type="caution">
    <text evidence="11">The sequence shown here is derived from an EMBL/GenBank/DDBJ whole genome shotgun (WGS) entry which is preliminary data.</text>
</comment>
<evidence type="ECO:0000256" key="5">
    <source>
        <dbReference type="ARBA" id="ARBA00022500"/>
    </source>
</evidence>
<dbReference type="OrthoDB" id="166089at2"/>